<evidence type="ECO:0000313" key="2">
    <source>
        <dbReference type="Proteomes" id="UP001228139"/>
    </source>
</evidence>
<proteinExistence type="predicted"/>
<dbReference type="AlphaFoldDB" id="A0AA50HKX2"/>
<keyword evidence="2" id="KW-1185">Reference proteome</keyword>
<sequence>MKAYPVKLTTPLATHIFGGQRIRQQLGKAGLPDSRIAETWEVSDVEGMIASVTNGELAGSTLRELTRNYPDEMVAPGWRGPHFPLLSKFIDGTGMLPVHLHANDALAQQL</sequence>
<accession>A0AA50HKX2</accession>
<dbReference type="InterPro" id="IPR014710">
    <property type="entry name" value="RmlC-like_jellyroll"/>
</dbReference>
<gene>
    <name evidence="1" type="ORF">Q3V30_13265</name>
</gene>
<dbReference type="KEGG" id="epi:Q3V30_13265"/>
<organism evidence="1 2">
    <name type="scientific">Erwinia pyri</name>
    <dbReference type="NCBI Taxonomy" id="3062598"/>
    <lineage>
        <taxon>Bacteria</taxon>
        <taxon>Pseudomonadati</taxon>
        <taxon>Pseudomonadota</taxon>
        <taxon>Gammaproteobacteria</taxon>
        <taxon>Enterobacterales</taxon>
        <taxon>Erwiniaceae</taxon>
        <taxon>Erwinia</taxon>
    </lineage>
</organism>
<dbReference type="SUPFAM" id="SSF51182">
    <property type="entry name" value="RmlC-like cupins"/>
    <property type="match status" value="1"/>
</dbReference>
<name>A0AA50HKX2_9GAMM</name>
<dbReference type="InterPro" id="IPR011051">
    <property type="entry name" value="RmlC_Cupin_sf"/>
</dbReference>
<protein>
    <submittedName>
        <fullName evidence="1">Uncharacterized protein</fullName>
    </submittedName>
</protein>
<dbReference type="Gene3D" id="2.60.120.10">
    <property type="entry name" value="Jelly Rolls"/>
    <property type="match status" value="1"/>
</dbReference>
<dbReference type="RefSeq" id="WP_306206374.1">
    <property type="nucleotide sequence ID" value="NZ_CP132353.1"/>
</dbReference>
<dbReference type="EMBL" id="CP132353">
    <property type="protein sequence ID" value="WLS77451.1"/>
    <property type="molecule type" value="Genomic_DNA"/>
</dbReference>
<evidence type="ECO:0000313" key="1">
    <source>
        <dbReference type="EMBL" id="WLS77451.1"/>
    </source>
</evidence>
<reference evidence="1 2" key="1">
    <citation type="submission" date="2023-07" db="EMBL/GenBank/DDBJ databases">
        <title>Pathogenic bacteria of pear tree diseases.</title>
        <authorList>
            <person name="Zhang Z."/>
            <person name="He L."/>
            <person name="Huang R."/>
        </authorList>
    </citation>
    <scope>NUCLEOTIDE SEQUENCE [LARGE SCALE GENOMIC DNA]</scope>
    <source>
        <strain evidence="1 2">DE2</strain>
    </source>
</reference>
<dbReference type="Proteomes" id="UP001228139">
    <property type="component" value="Chromosome"/>
</dbReference>